<evidence type="ECO:0000256" key="4">
    <source>
        <dbReference type="ARBA" id="ARBA00022741"/>
    </source>
</evidence>
<keyword evidence="7" id="KW-0564">Palmitate</keyword>
<dbReference type="InterPro" id="IPR027417">
    <property type="entry name" value="P-loop_NTPase"/>
</dbReference>
<dbReference type="InterPro" id="IPR001019">
    <property type="entry name" value="Gprotein_alpha_su"/>
</dbReference>
<accession>A0A316YVE7</accession>
<evidence type="ECO:0000256" key="1">
    <source>
        <dbReference type="ARBA" id="ARBA00011356"/>
    </source>
</evidence>
<sequence length="353" mass="40216">MGCGPSKEDKEGAARNEEIEAQLKKDRLAQKNEIKMLLLGAGESGKSTILKQMKLINLGSYTPDERESYKEIIFSNTLQSMRVILDAMESLDIPVENADNNRRAEVILSLPPQIDAESLPRHVADAVDGLWHDRGVQTCFARSREFQLNDSASYYFDSIQRMASPNYLPTDQDVLRSRVKTTGITETHFQIGDLKYKVFDVGGQRSERKKWIHCFENVTAILFLVAISEYDQLLYEDQNVNRMQEALTLFDSICNSRWFVRTSIILFLNKIDLFRQKLPTSPMSDYFSDYTGGQDYDAACEYIVNRFVSLNQSDSKTIYSHFTCATDTNQIKFVISAVNDVIIQVNLKSCGLL</sequence>
<feature type="binding site" evidence="10">
    <location>
        <begin position="200"/>
        <end position="204"/>
    </location>
    <ligand>
        <name>GTP</name>
        <dbReference type="ChEBI" id="CHEBI:37565"/>
    </ligand>
</feature>
<dbReference type="PANTHER" id="PTHR10218">
    <property type="entry name" value="GTP-BINDING PROTEIN ALPHA SUBUNIT"/>
    <property type="match status" value="1"/>
</dbReference>
<dbReference type="GO" id="GO:0046872">
    <property type="term" value="F:metal ion binding"/>
    <property type="evidence" value="ECO:0007669"/>
    <property type="project" value="UniProtKB-KW"/>
</dbReference>
<feature type="binding site" evidence="10">
    <location>
        <begin position="43"/>
        <end position="48"/>
    </location>
    <ligand>
        <name>GTP</name>
        <dbReference type="ChEBI" id="CHEBI:37565"/>
    </ligand>
</feature>
<dbReference type="Gene3D" id="1.10.400.10">
    <property type="entry name" value="GI Alpha 1, domain 2-like"/>
    <property type="match status" value="1"/>
</dbReference>
<proteinExistence type="predicted"/>
<gene>
    <name evidence="12" type="ORF">FA10DRAFT_264177</name>
</gene>
<dbReference type="InterPro" id="IPR002975">
    <property type="entry name" value="Fungi_Gprotein_alpha"/>
</dbReference>
<dbReference type="PRINTS" id="PR01241">
    <property type="entry name" value="GPROTEINAFNG"/>
</dbReference>
<dbReference type="CDD" id="cd00066">
    <property type="entry name" value="G-alpha"/>
    <property type="match status" value="1"/>
</dbReference>
<keyword evidence="3 11" id="KW-0479">Metal-binding</keyword>
<evidence type="ECO:0000256" key="9">
    <source>
        <dbReference type="ARBA" id="ARBA00023288"/>
    </source>
</evidence>
<dbReference type="FunFam" id="1.10.400.10:FF:000007">
    <property type="entry name" value="Guanine nucleotide-binding protein subunit alpha"/>
    <property type="match status" value="1"/>
</dbReference>
<evidence type="ECO:0000313" key="13">
    <source>
        <dbReference type="Proteomes" id="UP000245768"/>
    </source>
</evidence>
<dbReference type="OrthoDB" id="5817230at2759"/>
<feature type="binding site" evidence="10">
    <location>
        <begin position="150"/>
        <end position="151"/>
    </location>
    <ligand>
        <name>GTP</name>
        <dbReference type="ChEBI" id="CHEBI:37565"/>
    </ligand>
</feature>
<keyword evidence="5 11" id="KW-0460">Magnesium</keyword>
<evidence type="ECO:0000256" key="8">
    <source>
        <dbReference type="ARBA" id="ARBA00023224"/>
    </source>
</evidence>
<dbReference type="PRINTS" id="PR00318">
    <property type="entry name" value="GPROTEINA"/>
</dbReference>
<reference evidence="12 13" key="1">
    <citation type="journal article" date="2018" name="Mol. Biol. Evol.">
        <title>Broad Genomic Sampling Reveals a Smut Pathogenic Ancestry of the Fungal Clade Ustilaginomycotina.</title>
        <authorList>
            <person name="Kijpornyongpan T."/>
            <person name="Mondo S.J."/>
            <person name="Barry K."/>
            <person name="Sandor L."/>
            <person name="Lee J."/>
            <person name="Lipzen A."/>
            <person name="Pangilinan J."/>
            <person name="LaButti K."/>
            <person name="Hainaut M."/>
            <person name="Henrissat B."/>
            <person name="Grigoriev I.V."/>
            <person name="Spatafora J.W."/>
            <person name="Aime M.C."/>
        </authorList>
    </citation>
    <scope>NUCLEOTIDE SEQUENCE [LARGE SCALE GENOMIC DNA]</scope>
    <source>
        <strain evidence="12 13">MCA 4198</strain>
    </source>
</reference>
<dbReference type="EMBL" id="KZ819634">
    <property type="protein sequence ID" value="PWN93540.1"/>
    <property type="molecule type" value="Genomic_DNA"/>
</dbReference>
<evidence type="ECO:0000256" key="2">
    <source>
        <dbReference type="ARBA" id="ARBA00022707"/>
    </source>
</evidence>
<feature type="binding site" evidence="10">
    <location>
        <begin position="269"/>
        <end position="272"/>
    </location>
    <ligand>
        <name>GTP</name>
        <dbReference type="ChEBI" id="CHEBI:37565"/>
    </ligand>
</feature>
<evidence type="ECO:0000256" key="6">
    <source>
        <dbReference type="ARBA" id="ARBA00023134"/>
    </source>
</evidence>
<dbReference type="InParanoid" id="A0A316YVE7"/>
<evidence type="ECO:0000256" key="7">
    <source>
        <dbReference type="ARBA" id="ARBA00023139"/>
    </source>
</evidence>
<dbReference type="AlphaFoldDB" id="A0A316YVE7"/>
<dbReference type="SUPFAM" id="SSF47895">
    <property type="entry name" value="Transducin (alpha subunit), insertion domain"/>
    <property type="match status" value="1"/>
</dbReference>
<dbReference type="FunCoup" id="A0A316YVE7">
    <property type="interactions" value="97"/>
</dbReference>
<keyword evidence="6 10" id="KW-0342">GTP-binding</keyword>
<evidence type="ECO:0000256" key="11">
    <source>
        <dbReference type="PIRSR" id="PIRSR601019-2"/>
    </source>
</evidence>
<dbReference type="GO" id="GO:0003924">
    <property type="term" value="F:GTPase activity"/>
    <property type="evidence" value="ECO:0007669"/>
    <property type="project" value="InterPro"/>
</dbReference>
<dbReference type="SUPFAM" id="SSF52540">
    <property type="entry name" value="P-loop containing nucleoside triphosphate hydrolases"/>
    <property type="match status" value="1"/>
</dbReference>
<feature type="binding site" evidence="10">
    <location>
        <position position="325"/>
    </location>
    <ligand>
        <name>GTP</name>
        <dbReference type="ChEBI" id="CHEBI:37565"/>
    </ligand>
</feature>
<dbReference type="GO" id="GO:0005525">
    <property type="term" value="F:GTP binding"/>
    <property type="evidence" value="ECO:0007669"/>
    <property type="project" value="UniProtKB-KW"/>
</dbReference>
<dbReference type="Gene3D" id="3.40.50.300">
    <property type="entry name" value="P-loop containing nucleotide triphosphate hydrolases"/>
    <property type="match status" value="1"/>
</dbReference>
<dbReference type="RefSeq" id="XP_025380738.1">
    <property type="nucleotide sequence ID" value="XM_025520548.1"/>
</dbReference>
<dbReference type="GO" id="GO:0007186">
    <property type="term" value="P:G protein-coupled receptor signaling pathway"/>
    <property type="evidence" value="ECO:0007669"/>
    <property type="project" value="InterPro"/>
</dbReference>
<dbReference type="GO" id="GO:0032502">
    <property type="term" value="P:developmental process"/>
    <property type="evidence" value="ECO:0007669"/>
    <property type="project" value="UniProtKB-ARBA"/>
</dbReference>
<dbReference type="InterPro" id="IPR011025">
    <property type="entry name" value="GproteinA_insert"/>
</dbReference>
<protein>
    <submittedName>
        <fullName evidence="12">Putative guanine nucleotide-binding protein alpha-1 subunit</fullName>
    </submittedName>
</protein>
<dbReference type="GO" id="GO:0005737">
    <property type="term" value="C:cytoplasm"/>
    <property type="evidence" value="ECO:0007669"/>
    <property type="project" value="TreeGrafter"/>
</dbReference>
<dbReference type="Pfam" id="PF00503">
    <property type="entry name" value="G-alpha"/>
    <property type="match status" value="1"/>
</dbReference>
<keyword evidence="9" id="KW-0449">Lipoprotein</keyword>
<comment type="subunit">
    <text evidence="1">G proteins are composed of 3 units; alpha, beta and gamma. The alpha chain contains the guanine nucleotide binding site.</text>
</comment>
<dbReference type="GO" id="GO:0001664">
    <property type="term" value="F:G protein-coupled receptor binding"/>
    <property type="evidence" value="ECO:0007669"/>
    <property type="project" value="InterPro"/>
</dbReference>
<dbReference type="PANTHER" id="PTHR10218:SF302">
    <property type="entry name" value="GUANINE NUCLEOTIDE-BINDING PROTEIN ALPHA-5 SUBUNIT"/>
    <property type="match status" value="1"/>
</dbReference>
<evidence type="ECO:0000313" key="12">
    <source>
        <dbReference type="EMBL" id="PWN93540.1"/>
    </source>
</evidence>
<keyword evidence="4 10" id="KW-0547">Nucleotide-binding</keyword>
<dbReference type="Proteomes" id="UP000245768">
    <property type="component" value="Unassembled WGS sequence"/>
</dbReference>
<dbReference type="GeneID" id="37042464"/>
<name>A0A316YVE7_9BASI</name>
<dbReference type="GO" id="GO:0005834">
    <property type="term" value="C:heterotrimeric G-protein complex"/>
    <property type="evidence" value="ECO:0007669"/>
    <property type="project" value="InterPro"/>
</dbReference>
<dbReference type="SMART" id="SM00275">
    <property type="entry name" value="G_alpha"/>
    <property type="match status" value="1"/>
</dbReference>
<dbReference type="GO" id="GO:0031683">
    <property type="term" value="F:G-protein beta/gamma-subunit complex binding"/>
    <property type="evidence" value="ECO:0007669"/>
    <property type="project" value="InterPro"/>
</dbReference>
<dbReference type="PROSITE" id="PS51882">
    <property type="entry name" value="G_ALPHA"/>
    <property type="match status" value="1"/>
</dbReference>
<keyword evidence="8" id="KW-0807">Transducer</keyword>
<evidence type="ECO:0000256" key="5">
    <source>
        <dbReference type="ARBA" id="ARBA00022842"/>
    </source>
</evidence>
<dbReference type="GO" id="GO:0000750">
    <property type="term" value="P:pheromone-dependent signal transduction involved in conjugation with cellular fusion"/>
    <property type="evidence" value="ECO:0007669"/>
    <property type="project" value="TreeGrafter"/>
</dbReference>
<evidence type="ECO:0000256" key="3">
    <source>
        <dbReference type="ARBA" id="ARBA00022723"/>
    </source>
</evidence>
<feature type="binding site" evidence="11">
    <location>
        <position position="47"/>
    </location>
    <ligand>
        <name>Mg(2+)</name>
        <dbReference type="ChEBI" id="CHEBI:18420"/>
    </ligand>
</feature>
<feature type="binding site" evidence="11">
    <location>
        <position position="181"/>
    </location>
    <ligand>
        <name>Mg(2+)</name>
        <dbReference type="ChEBI" id="CHEBI:18420"/>
    </ligand>
</feature>
<feature type="binding site" evidence="10">
    <location>
        <begin position="175"/>
        <end position="181"/>
    </location>
    <ligand>
        <name>GTP</name>
        <dbReference type="ChEBI" id="CHEBI:37565"/>
    </ligand>
</feature>
<keyword evidence="13" id="KW-1185">Reference proteome</keyword>
<keyword evidence="2" id="KW-0519">Myristate</keyword>
<dbReference type="STRING" id="215250.A0A316YVE7"/>
<organism evidence="12 13">
    <name type="scientific">Acaromyces ingoldii</name>
    <dbReference type="NCBI Taxonomy" id="215250"/>
    <lineage>
        <taxon>Eukaryota</taxon>
        <taxon>Fungi</taxon>
        <taxon>Dikarya</taxon>
        <taxon>Basidiomycota</taxon>
        <taxon>Ustilaginomycotina</taxon>
        <taxon>Exobasidiomycetes</taxon>
        <taxon>Exobasidiales</taxon>
        <taxon>Cryptobasidiaceae</taxon>
        <taxon>Acaromyces</taxon>
    </lineage>
</organism>
<dbReference type="FunFam" id="3.40.50.300:FF:002307">
    <property type="entry name" value="Guanine nucleotide-binding protein G(k) subunit alpha"/>
    <property type="match status" value="1"/>
</dbReference>
<evidence type="ECO:0000256" key="10">
    <source>
        <dbReference type="PIRSR" id="PIRSR601019-1"/>
    </source>
</evidence>